<gene>
    <name evidence="2" type="ORF">FYJ60_06570</name>
</gene>
<organism evidence="2 3">
    <name type="scientific">Bilifractor porci</name>
    <dbReference type="NCBI Taxonomy" id="2606636"/>
    <lineage>
        <taxon>Bacteria</taxon>
        <taxon>Bacillati</taxon>
        <taxon>Bacillota</taxon>
        <taxon>Clostridia</taxon>
        <taxon>Lachnospirales</taxon>
        <taxon>Lachnospiraceae</taxon>
        <taxon>Bilifractor</taxon>
    </lineage>
</organism>
<proteinExistence type="predicted"/>
<dbReference type="Pfam" id="PF14594">
    <property type="entry name" value="Sipho_Gp37"/>
    <property type="match status" value="1"/>
</dbReference>
<dbReference type="InterPro" id="IPR029432">
    <property type="entry name" value="Gp28/Gp37-like_dom"/>
</dbReference>
<dbReference type="EMBL" id="VUMV01000004">
    <property type="protein sequence ID" value="MST81976.1"/>
    <property type="molecule type" value="Genomic_DNA"/>
</dbReference>
<keyword evidence="3" id="KW-1185">Reference proteome</keyword>
<evidence type="ECO:0000313" key="3">
    <source>
        <dbReference type="Proteomes" id="UP000466864"/>
    </source>
</evidence>
<comment type="caution">
    <text evidence="2">The sequence shown here is derived from an EMBL/GenBank/DDBJ whole genome shotgun (WGS) entry which is preliminary data.</text>
</comment>
<sequence>MDLRIFDKQLNALGVIDEAASVIWTVRYFDVGEFKILAPITDNNRELLVRDRVVVKHDKYTDYTDADGAIWRRGAVIKYVHYTKDETGQEQIEATGYGLSKWLSQRVIAPTFSTTGTKQAIVNELVTRNIGSKADTARQFPQFITITQSDFGGVSIDYSPEYLKDLGDEVKAQCQDGKLGYDILVNERTKQFGFYLYEGRNLTDGNTDGNPPCIFSRDFDNVTEQEYENSVENYKNFAYVRGSSDSNNVQMIATFDGAGASGLDRCEVLVDATDMSRSVEGDSGTSTDIPDATYKTMLENRGATELATMIETYTFKSTIRADSNLAYKDDFDLGDRVTCIEKRWGIKINSRITEVSQTWEKGKTTLEATFGESTPTLLEAIKKRR</sequence>
<dbReference type="RefSeq" id="WP_154457891.1">
    <property type="nucleotide sequence ID" value="NZ_VUMV01000004.1"/>
</dbReference>
<reference evidence="2 3" key="1">
    <citation type="submission" date="2019-08" db="EMBL/GenBank/DDBJ databases">
        <title>In-depth cultivation of the pig gut microbiome towards novel bacterial diversity and tailored functional studies.</title>
        <authorList>
            <person name="Wylensek D."/>
            <person name="Hitch T.C.A."/>
            <person name="Clavel T."/>
        </authorList>
    </citation>
    <scope>NUCLEOTIDE SEQUENCE [LARGE SCALE GENOMIC DNA]</scope>
    <source>
        <strain evidence="2 3">Oil+RF-744-WCA-WT-13</strain>
    </source>
</reference>
<dbReference type="Proteomes" id="UP000466864">
    <property type="component" value="Unassembled WGS sequence"/>
</dbReference>
<protein>
    <recommendedName>
        <fullName evidence="1">Gp28/Gp37-like domain-containing protein</fullName>
    </recommendedName>
</protein>
<name>A0A7X2P890_9FIRM</name>
<dbReference type="AlphaFoldDB" id="A0A7X2P890"/>
<evidence type="ECO:0000313" key="2">
    <source>
        <dbReference type="EMBL" id="MST81976.1"/>
    </source>
</evidence>
<feature type="domain" description="Gp28/Gp37-like" evidence="1">
    <location>
        <begin position="3"/>
        <end position="372"/>
    </location>
</feature>
<accession>A0A7X2P890</accession>
<evidence type="ECO:0000259" key="1">
    <source>
        <dbReference type="Pfam" id="PF14594"/>
    </source>
</evidence>